<dbReference type="InterPro" id="IPR028889">
    <property type="entry name" value="USP"/>
</dbReference>
<dbReference type="GO" id="GO:0016579">
    <property type="term" value="P:protein deubiquitination"/>
    <property type="evidence" value="ECO:0007669"/>
    <property type="project" value="InterPro"/>
</dbReference>
<dbReference type="OrthoDB" id="2020758at2759"/>
<dbReference type="EMBL" id="RBNI01017536">
    <property type="protein sequence ID" value="RUP01823.1"/>
    <property type="molecule type" value="Genomic_DNA"/>
</dbReference>
<comment type="caution">
    <text evidence="1">The sequence shown here is derived from an EMBL/GenBank/DDBJ whole genome shotgun (WGS) entry which is preliminary data.</text>
</comment>
<dbReference type="InterPro" id="IPR038765">
    <property type="entry name" value="Papain-like_cys_pep_sf"/>
</dbReference>
<evidence type="ECO:0000313" key="1">
    <source>
        <dbReference type="EMBL" id="RUP01823.1"/>
    </source>
</evidence>
<sequence length="252" mass="27485">MPAPTRTTKNTMIANPPRALCLHLSRSVYHPNGTALKNQCRVIFPEKLDLAPFTTTGHLSTKPEANLSGPHSALQHGSPDWYHRKRLSSIHSTSSLRPPGHPAREGLSIALGPTSKTIVHTPEPRSAAILSPSSSSSVTASVSGATPSGSVTPQPVRPVQYRLQAVVVHYGSHEQGHFVTYRRKKLPTGDHVPHVMIGQVVEVGHIGEGLSSLVSPEKKPSKFWQVSDEEVTEVDIETVMESEAYMLFYERD</sequence>
<dbReference type="Pfam" id="PF00443">
    <property type="entry name" value="UCH"/>
    <property type="match status" value="1"/>
</dbReference>
<dbReference type="GO" id="GO:0005634">
    <property type="term" value="C:nucleus"/>
    <property type="evidence" value="ECO:0007669"/>
    <property type="project" value="TreeGrafter"/>
</dbReference>
<dbReference type="GO" id="GO:0005829">
    <property type="term" value="C:cytosol"/>
    <property type="evidence" value="ECO:0007669"/>
    <property type="project" value="TreeGrafter"/>
</dbReference>
<dbReference type="InterPro" id="IPR050164">
    <property type="entry name" value="Peptidase_C19"/>
</dbReference>
<dbReference type="PANTHER" id="PTHR24006">
    <property type="entry name" value="UBIQUITIN CARBOXYL-TERMINAL HYDROLASE"/>
    <property type="match status" value="1"/>
</dbReference>
<dbReference type="PROSITE" id="PS50235">
    <property type="entry name" value="USP_3"/>
    <property type="match status" value="1"/>
</dbReference>
<keyword evidence="2" id="KW-1185">Reference proteome</keyword>
<proteinExistence type="predicted"/>
<dbReference type="GO" id="GO:0006508">
    <property type="term" value="P:proteolysis"/>
    <property type="evidence" value="ECO:0007669"/>
    <property type="project" value="UniProtKB-KW"/>
</dbReference>
<dbReference type="GO" id="GO:0004843">
    <property type="term" value="F:cysteine-type deubiquitinase activity"/>
    <property type="evidence" value="ECO:0007669"/>
    <property type="project" value="UniProtKB-EC"/>
</dbReference>
<organism evidence="1 2">
    <name type="scientific">Jimgerdemannia flammicorona</name>
    <dbReference type="NCBI Taxonomy" id="994334"/>
    <lineage>
        <taxon>Eukaryota</taxon>
        <taxon>Fungi</taxon>
        <taxon>Fungi incertae sedis</taxon>
        <taxon>Mucoromycota</taxon>
        <taxon>Mucoromycotina</taxon>
        <taxon>Endogonomycetes</taxon>
        <taxon>Endogonales</taxon>
        <taxon>Endogonaceae</taxon>
        <taxon>Jimgerdemannia</taxon>
    </lineage>
</organism>
<dbReference type="SUPFAM" id="SSF54001">
    <property type="entry name" value="Cysteine proteinases"/>
    <property type="match status" value="1"/>
</dbReference>
<dbReference type="Gene3D" id="3.90.70.10">
    <property type="entry name" value="Cysteine proteinases"/>
    <property type="match status" value="1"/>
</dbReference>
<evidence type="ECO:0000313" key="2">
    <source>
        <dbReference type="Proteomes" id="UP000268093"/>
    </source>
</evidence>
<dbReference type="Proteomes" id="UP000268093">
    <property type="component" value="Unassembled WGS sequence"/>
</dbReference>
<reference evidence="1 2" key="1">
    <citation type="journal article" date="2018" name="New Phytol.">
        <title>Phylogenomics of Endogonaceae and evolution of mycorrhizas within Mucoromycota.</title>
        <authorList>
            <person name="Chang Y."/>
            <person name="Desiro A."/>
            <person name="Na H."/>
            <person name="Sandor L."/>
            <person name="Lipzen A."/>
            <person name="Clum A."/>
            <person name="Barry K."/>
            <person name="Grigoriev I.V."/>
            <person name="Martin F.M."/>
            <person name="Stajich J.E."/>
            <person name="Smith M.E."/>
            <person name="Bonito G."/>
            <person name="Spatafora J.W."/>
        </authorList>
    </citation>
    <scope>NUCLEOTIDE SEQUENCE [LARGE SCALE GENOMIC DNA]</scope>
    <source>
        <strain evidence="1 2">GMNB39</strain>
    </source>
</reference>
<name>A0A433AGK8_9FUNG</name>
<dbReference type="InterPro" id="IPR018200">
    <property type="entry name" value="USP_CS"/>
</dbReference>
<accession>A0A433AGK8</accession>
<dbReference type="PROSITE" id="PS00973">
    <property type="entry name" value="USP_2"/>
    <property type="match status" value="1"/>
</dbReference>
<dbReference type="PANTHER" id="PTHR24006:SF888">
    <property type="entry name" value="UBIQUITIN CARBOXYL-TERMINAL HYDROLASE 30"/>
    <property type="match status" value="1"/>
</dbReference>
<gene>
    <name evidence="1" type="ORF">BC936DRAFT_140660</name>
</gene>
<dbReference type="InterPro" id="IPR001394">
    <property type="entry name" value="Peptidase_C19_UCH"/>
</dbReference>
<protein>
    <submittedName>
        <fullName evidence="1">Uncharacterized protein</fullName>
    </submittedName>
</protein>